<keyword evidence="2" id="KW-1185">Reference proteome</keyword>
<proteinExistence type="predicted"/>
<organism evidence="1 2">
    <name type="scientific">Streptomyces regalis</name>
    <dbReference type="NCBI Taxonomy" id="68262"/>
    <lineage>
        <taxon>Bacteria</taxon>
        <taxon>Bacillati</taxon>
        <taxon>Actinomycetota</taxon>
        <taxon>Actinomycetes</taxon>
        <taxon>Kitasatosporales</taxon>
        <taxon>Streptomycetaceae</taxon>
        <taxon>Streptomyces</taxon>
    </lineage>
</organism>
<accession>A0A101JR04</accession>
<name>A0A101JR04_9ACTN</name>
<evidence type="ECO:0000313" key="2">
    <source>
        <dbReference type="Proteomes" id="UP000053923"/>
    </source>
</evidence>
<reference evidence="2" key="1">
    <citation type="submission" date="2015-10" db="EMBL/GenBank/DDBJ databases">
        <authorList>
            <person name="Ju K.-S."/>
            <person name="Doroghazi J.R."/>
            <person name="Metcalf W.W."/>
        </authorList>
    </citation>
    <scope>NUCLEOTIDE SEQUENCE [LARGE SCALE GENOMIC DNA]</scope>
    <source>
        <strain evidence="2">NRRL 3151</strain>
    </source>
</reference>
<protein>
    <submittedName>
        <fullName evidence="1">Uncharacterized protein</fullName>
    </submittedName>
</protein>
<sequence length="63" mass="6242">MDAQDLGGVREEQAVGGDDLHESLFVAAVAPVVVAVNHGDLLPGQSVESAGLAAVVGATFVQG</sequence>
<comment type="caution">
    <text evidence="1">The sequence shown here is derived from an EMBL/GenBank/DDBJ whole genome shotgun (WGS) entry which is preliminary data.</text>
</comment>
<dbReference type="AlphaFoldDB" id="A0A101JR04"/>
<gene>
    <name evidence="1" type="ORF">ADL12_24850</name>
</gene>
<evidence type="ECO:0000313" key="1">
    <source>
        <dbReference type="EMBL" id="KUL31573.1"/>
    </source>
</evidence>
<dbReference type="EMBL" id="LLZG01000254">
    <property type="protein sequence ID" value="KUL31573.1"/>
    <property type="molecule type" value="Genomic_DNA"/>
</dbReference>
<dbReference type="Proteomes" id="UP000053923">
    <property type="component" value="Unassembled WGS sequence"/>
</dbReference>